<gene>
    <name evidence="12" type="ORF">GCM10022404_15440</name>
</gene>
<keyword evidence="6 9" id="KW-0560">Oxidoreductase</keyword>
<dbReference type="InterPro" id="IPR023753">
    <property type="entry name" value="FAD/NAD-binding_dom"/>
</dbReference>
<keyword evidence="3 9" id="KW-0285">Flavoprotein</keyword>
<keyword evidence="7" id="KW-1015">Disulfide bond</keyword>
<feature type="domain" description="Pyridine nucleotide-disulphide oxidoreductase dimerisation" evidence="10">
    <location>
        <begin position="321"/>
        <end position="429"/>
    </location>
</feature>
<comment type="caution">
    <text evidence="12">The sequence shown here is derived from an EMBL/GenBank/DDBJ whole genome shotgun (WGS) entry which is preliminary data.</text>
</comment>
<dbReference type="Gene3D" id="3.30.390.30">
    <property type="match status" value="1"/>
</dbReference>
<dbReference type="Pfam" id="PF07992">
    <property type="entry name" value="Pyr_redox_2"/>
    <property type="match status" value="1"/>
</dbReference>
<keyword evidence="13" id="KW-1185">Reference proteome</keyword>
<evidence type="ECO:0000256" key="6">
    <source>
        <dbReference type="ARBA" id="ARBA00023002"/>
    </source>
</evidence>
<dbReference type="PROSITE" id="PS00076">
    <property type="entry name" value="PYRIDINE_REDOX_1"/>
    <property type="match status" value="1"/>
</dbReference>
<evidence type="ECO:0000256" key="5">
    <source>
        <dbReference type="ARBA" id="ARBA00022857"/>
    </source>
</evidence>
<evidence type="ECO:0000256" key="7">
    <source>
        <dbReference type="ARBA" id="ARBA00023157"/>
    </source>
</evidence>
<dbReference type="PANTHER" id="PTHR43014">
    <property type="entry name" value="MERCURIC REDUCTASE"/>
    <property type="match status" value="1"/>
</dbReference>
<evidence type="ECO:0000256" key="1">
    <source>
        <dbReference type="ARBA" id="ARBA00001974"/>
    </source>
</evidence>
<dbReference type="InterPro" id="IPR036188">
    <property type="entry name" value="FAD/NAD-bd_sf"/>
</dbReference>
<dbReference type="PRINTS" id="PR00368">
    <property type="entry name" value="FADPNR"/>
</dbReference>
<accession>A0ABP7K565</accession>
<keyword evidence="8 9" id="KW-0676">Redox-active center</keyword>
<evidence type="ECO:0000256" key="9">
    <source>
        <dbReference type="RuleBase" id="RU003691"/>
    </source>
</evidence>
<evidence type="ECO:0000313" key="13">
    <source>
        <dbReference type="Proteomes" id="UP001399917"/>
    </source>
</evidence>
<dbReference type="PANTHER" id="PTHR43014:SF2">
    <property type="entry name" value="MERCURIC REDUCTASE"/>
    <property type="match status" value="1"/>
</dbReference>
<protein>
    <submittedName>
        <fullName evidence="12">FAD-dependent oxidoreductase</fullName>
    </submittedName>
</protein>
<dbReference type="InterPro" id="IPR016156">
    <property type="entry name" value="FAD/NAD-linked_Rdtase_dimer_sf"/>
</dbReference>
<comment type="similarity">
    <text evidence="2 9">Belongs to the class-I pyridine nucleotide-disulfide oxidoreductase family.</text>
</comment>
<evidence type="ECO:0000256" key="2">
    <source>
        <dbReference type="ARBA" id="ARBA00007532"/>
    </source>
</evidence>
<sequence>MEKIKTDICVIGAGSGGLSVAAGAVQMGARVVLIEKGEMGGDCLNYGCVPSKALLHAAKKGLAYVSAMEHVQASIAKIAPHDSQERFENLGCRVIREAAVFTSPRTVETDSFVVTARRFVIATGSRPFIPPIDGLSEVPFLTNETLWEGREKPDHLLVLGGGPIGLEMAQAHRRLGCDVTVIEGVHALGNEDPEAVAVVTDALRAEGVTVREGSKVARVSGGAGNITLHLEDGGTITGSHLFVATGRVANTDSLGLEKAEVDRDRKGVKVDAKLRSSNKRVYAIGDAAGGLQFTHVAGYHGGVVIRSLLFGLPAKAATHHIPRATYTDPELAQIGLTEEEAREEHGPKVEIARAEIAGNDRAITSNRDGQGFVKVMVVKGRPVGVTIVGPDAGELISFWALAIAGKMKLSQIAGMVAPYPTLMEVNKRAAGAYFTPRLFESRKVKIAVKLIQRLLP</sequence>
<keyword evidence="4 9" id="KW-0274">FAD</keyword>
<dbReference type="Proteomes" id="UP001399917">
    <property type="component" value="Unassembled WGS sequence"/>
</dbReference>
<evidence type="ECO:0000256" key="4">
    <source>
        <dbReference type="ARBA" id="ARBA00022827"/>
    </source>
</evidence>
<evidence type="ECO:0000313" key="12">
    <source>
        <dbReference type="EMBL" id="GAA3866170.1"/>
    </source>
</evidence>
<comment type="cofactor">
    <cofactor evidence="1">
        <name>FAD</name>
        <dbReference type="ChEBI" id="CHEBI:57692"/>
    </cofactor>
</comment>
<evidence type="ECO:0000259" key="11">
    <source>
        <dbReference type="Pfam" id="PF07992"/>
    </source>
</evidence>
<dbReference type="InterPro" id="IPR001100">
    <property type="entry name" value="Pyr_nuc-diS_OxRdtase"/>
</dbReference>
<dbReference type="InterPro" id="IPR004099">
    <property type="entry name" value="Pyr_nucl-diS_OxRdtase_dimer"/>
</dbReference>
<organism evidence="12 13">
    <name type="scientific">Celeribacter arenosi</name>
    <dbReference type="NCBI Taxonomy" id="792649"/>
    <lineage>
        <taxon>Bacteria</taxon>
        <taxon>Pseudomonadati</taxon>
        <taxon>Pseudomonadota</taxon>
        <taxon>Alphaproteobacteria</taxon>
        <taxon>Rhodobacterales</taxon>
        <taxon>Roseobacteraceae</taxon>
        <taxon>Celeribacter</taxon>
    </lineage>
</organism>
<evidence type="ECO:0000256" key="3">
    <source>
        <dbReference type="ARBA" id="ARBA00022630"/>
    </source>
</evidence>
<feature type="domain" description="FAD/NAD(P)-binding" evidence="11">
    <location>
        <begin position="7"/>
        <end position="301"/>
    </location>
</feature>
<dbReference type="Gene3D" id="3.50.50.60">
    <property type="entry name" value="FAD/NAD(P)-binding domain"/>
    <property type="match status" value="2"/>
</dbReference>
<evidence type="ECO:0000259" key="10">
    <source>
        <dbReference type="Pfam" id="PF02852"/>
    </source>
</evidence>
<dbReference type="SUPFAM" id="SSF51905">
    <property type="entry name" value="FAD/NAD(P)-binding domain"/>
    <property type="match status" value="1"/>
</dbReference>
<reference evidence="13" key="1">
    <citation type="journal article" date="2019" name="Int. J. Syst. Evol. Microbiol.">
        <title>The Global Catalogue of Microorganisms (GCM) 10K type strain sequencing project: providing services to taxonomists for standard genome sequencing and annotation.</title>
        <authorList>
            <consortium name="The Broad Institute Genomics Platform"/>
            <consortium name="The Broad Institute Genome Sequencing Center for Infectious Disease"/>
            <person name="Wu L."/>
            <person name="Ma J."/>
        </authorList>
    </citation>
    <scope>NUCLEOTIDE SEQUENCE [LARGE SCALE GENOMIC DNA]</scope>
    <source>
        <strain evidence="13">JCM 17190</strain>
    </source>
</reference>
<dbReference type="Pfam" id="PF02852">
    <property type="entry name" value="Pyr_redox_dim"/>
    <property type="match status" value="1"/>
</dbReference>
<name>A0ABP7K565_9RHOB</name>
<evidence type="ECO:0000256" key="8">
    <source>
        <dbReference type="ARBA" id="ARBA00023284"/>
    </source>
</evidence>
<keyword evidence="5" id="KW-0521">NADP</keyword>
<dbReference type="InterPro" id="IPR012999">
    <property type="entry name" value="Pyr_OxRdtase_I_AS"/>
</dbReference>
<dbReference type="EMBL" id="BAABDF010000007">
    <property type="protein sequence ID" value="GAA3866170.1"/>
    <property type="molecule type" value="Genomic_DNA"/>
</dbReference>
<proteinExistence type="inferred from homology"/>
<dbReference type="RefSeq" id="WP_344845997.1">
    <property type="nucleotide sequence ID" value="NZ_BAABDF010000007.1"/>
</dbReference>
<dbReference type="SUPFAM" id="SSF55424">
    <property type="entry name" value="FAD/NAD-linked reductases, dimerisation (C-terminal) domain"/>
    <property type="match status" value="1"/>
</dbReference>
<dbReference type="PIRSF" id="PIRSF000350">
    <property type="entry name" value="Mercury_reductase_MerA"/>
    <property type="match status" value="1"/>
</dbReference>
<dbReference type="PRINTS" id="PR00411">
    <property type="entry name" value="PNDRDTASEI"/>
</dbReference>